<dbReference type="OrthoDB" id="3687641at2759"/>
<reference evidence="1" key="1">
    <citation type="submission" date="2022-10" db="EMBL/GenBank/DDBJ databases">
        <title>Tapping the CABI collections for fungal endophytes: first genome assemblies for Collariella, Neodidymelliopsis, Ascochyta clinopodiicola, Didymella pomorum, Didymosphaeria variabile, Neocosmospora piperis and Neocucurbitaria cava.</title>
        <authorList>
            <person name="Hill R."/>
        </authorList>
    </citation>
    <scope>NUCLEOTIDE SEQUENCE</scope>
    <source>
        <strain evidence="1">IMI 355082</strain>
    </source>
</reference>
<evidence type="ECO:0000313" key="1">
    <source>
        <dbReference type="EMBL" id="KAJ4385386.1"/>
    </source>
</evidence>
<name>A0A9W8YIU4_9PEZI</name>
<accession>A0A9W8YIU4</accession>
<gene>
    <name evidence="1" type="ORF">N0V93_009813</name>
</gene>
<proteinExistence type="predicted"/>
<dbReference type="EMBL" id="JAPEVB010000007">
    <property type="protein sequence ID" value="KAJ4385386.1"/>
    <property type="molecule type" value="Genomic_DNA"/>
</dbReference>
<protein>
    <submittedName>
        <fullName evidence="1">Uncharacterized protein</fullName>
    </submittedName>
</protein>
<organism evidence="1 2">
    <name type="scientific">Gnomoniopsis smithogilvyi</name>
    <dbReference type="NCBI Taxonomy" id="1191159"/>
    <lineage>
        <taxon>Eukaryota</taxon>
        <taxon>Fungi</taxon>
        <taxon>Dikarya</taxon>
        <taxon>Ascomycota</taxon>
        <taxon>Pezizomycotina</taxon>
        <taxon>Sordariomycetes</taxon>
        <taxon>Sordariomycetidae</taxon>
        <taxon>Diaporthales</taxon>
        <taxon>Gnomoniaceae</taxon>
        <taxon>Gnomoniopsis</taxon>
    </lineage>
</organism>
<dbReference type="Proteomes" id="UP001140453">
    <property type="component" value="Unassembled WGS sequence"/>
</dbReference>
<keyword evidence="2" id="KW-1185">Reference proteome</keyword>
<sequence>MTIQAQSNWLSPPGRITTVFHYQKEFSIRANNETSALWDSMFPRGRGFIRDPDLSPEPTCVAVYHQLHCLDAIRTGTFSPSERITSLPDEPPY</sequence>
<dbReference type="AlphaFoldDB" id="A0A9W8YIU4"/>
<evidence type="ECO:0000313" key="2">
    <source>
        <dbReference type="Proteomes" id="UP001140453"/>
    </source>
</evidence>
<comment type="caution">
    <text evidence="1">The sequence shown here is derived from an EMBL/GenBank/DDBJ whole genome shotgun (WGS) entry which is preliminary data.</text>
</comment>